<feature type="non-terminal residue" evidence="1">
    <location>
        <position position="118"/>
    </location>
</feature>
<dbReference type="EMBL" id="RQTK01000056">
    <property type="protein sequence ID" value="RUS89423.1"/>
    <property type="molecule type" value="Genomic_DNA"/>
</dbReference>
<name>A0A3S1BUZ9_ELYCH</name>
<comment type="caution">
    <text evidence="1">The sequence shown here is derived from an EMBL/GenBank/DDBJ whole genome shotgun (WGS) entry which is preliminary data.</text>
</comment>
<gene>
    <name evidence="1" type="ORF">EGW08_002796</name>
</gene>
<sequence length="118" mass="13231">IIQLNNLAVIHHLLRRAGASNHNFNSVLLQNPRQGSSRHGHIGILTYLRQLLQGLERKILAEKLPSPAALRHVGELAEFPCEESLLEGRVRHQVDAILQAVWDHGVLRRAPQQIVANL</sequence>
<dbReference type="AlphaFoldDB" id="A0A3S1BUZ9"/>
<proteinExistence type="predicted"/>
<feature type="non-terminal residue" evidence="1">
    <location>
        <position position="1"/>
    </location>
</feature>
<keyword evidence="2" id="KW-1185">Reference proteome</keyword>
<organism evidence="1 2">
    <name type="scientific">Elysia chlorotica</name>
    <name type="common">Eastern emerald elysia</name>
    <name type="synonym">Sea slug</name>
    <dbReference type="NCBI Taxonomy" id="188477"/>
    <lineage>
        <taxon>Eukaryota</taxon>
        <taxon>Metazoa</taxon>
        <taxon>Spiralia</taxon>
        <taxon>Lophotrochozoa</taxon>
        <taxon>Mollusca</taxon>
        <taxon>Gastropoda</taxon>
        <taxon>Heterobranchia</taxon>
        <taxon>Euthyneura</taxon>
        <taxon>Panpulmonata</taxon>
        <taxon>Sacoglossa</taxon>
        <taxon>Placobranchoidea</taxon>
        <taxon>Plakobranchidae</taxon>
        <taxon>Elysia</taxon>
    </lineage>
</organism>
<accession>A0A3S1BUZ9</accession>
<evidence type="ECO:0000313" key="2">
    <source>
        <dbReference type="Proteomes" id="UP000271974"/>
    </source>
</evidence>
<evidence type="ECO:0000313" key="1">
    <source>
        <dbReference type="EMBL" id="RUS89423.1"/>
    </source>
</evidence>
<dbReference type="Proteomes" id="UP000271974">
    <property type="component" value="Unassembled WGS sequence"/>
</dbReference>
<reference evidence="1 2" key="1">
    <citation type="submission" date="2019-01" db="EMBL/GenBank/DDBJ databases">
        <title>A draft genome assembly of the solar-powered sea slug Elysia chlorotica.</title>
        <authorList>
            <person name="Cai H."/>
            <person name="Li Q."/>
            <person name="Fang X."/>
            <person name="Li J."/>
            <person name="Curtis N.E."/>
            <person name="Altenburger A."/>
            <person name="Shibata T."/>
            <person name="Feng M."/>
            <person name="Maeda T."/>
            <person name="Schwartz J.A."/>
            <person name="Shigenobu S."/>
            <person name="Lundholm N."/>
            <person name="Nishiyama T."/>
            <person name="Yang H."/>
            <person name="Hasebe M."/>
            <person name="Li S."/>
            <person name="Pierce S.K."/>
            <person name="Wang J."/>
        </authorList>
    </citation>
    <scope>NUCLEOTIDE SEQUENCE [LARGE SCALE GENOMIC DNA]</scope>
    <source>
        <strain evidence="1">EC2010</strain>
        <tissue evidence="1">Whole organism of an adult</tissue>
    </source>
</reference>
<protein>
    <submittedName>
        <fullName evidence="1">Uncharacterized protein</fullName>
    </submittedName>
</protein>